<dbReference type="EMBL" id="UFQT01000360">
    <property type="protein sequence ID" value="SSX23511.1"/>
    <property type="molecule type" value="Genomic_DNA"/>
</dbReference>
<evidence type="ECO:0000313" key="2">
    <source>
        <dbReference type="EMBL" id="SSX03145.1"/>
    </source>
</evidence>
<sequence>MKFLIVLSLFITIFGISSISSEETTEHPCEKPGVKYCQESDGVKCTQNCAINNFSHYYSCTGDNTRFINCHCDHSNKACVLQCQPGEVFTYNATAPEFSFCDRPVAVQNA</sequence>
<reference evidence="3" key="2">
    <citation type="submission" date="2018-07" db="EMBL/GenBank/DDBJ databases">
        <authorList>
            <person name="Quirk P.G."/>
            <person name="Krulwich T.A."/>
        </authorList>
    </citation>
    <scope>NUCLEOTIDE SEQUENCE</scope>
</reference>
<evidence type="ECO:0000313" key="3">
    <source>
        <dbReference type="EMBL" id="SSX23511.1"/>
    </source>
</evidence>
<keyword evidence="1" id="KW-0732">Signal</keyword>
<accession>A0A336M2C0</accession>
<dbReference type="EMBL" id="UFQS01000360">
    <property type="protein sequence ID" value="SSX03145.1"/>
    <property type="molecule type" value="Genomic_DNA"/>
</dbReference>
<organism evidence="3">
    <name type="scientific">Culicoides sonorensis</name>
    <name type="common">Biting midge</name>
    <dbReference type="NCBI Taxonomy" id="179676"/>
    <lineage>
        <taxon>Eukaryota</taxon>
        <taxon>Metazoa</taxon>
        <taxon>Ecdysozoa</taxon>
        <taxon>Arthropoda</taxon>
        <taxon>Hexapoda</taxon>
        <taxon>Insecta</taxon>
        <taxon>Pterygota</taxon>
        <taxon>Neoptera</taxon>
        <taxon>Endopterygota</taxon>
        <taxon>Diptera</taxon>
        <taxon>Nematocera</taxon>
        <taxon>Chironomoidea</taxon>
        <taxon>Ceratopogonidae</taxon>
        <taxon>Ceratopogoninae</taxon>
        <taxon>Culicoides</taxon>
        <taxon>Monoculicoides</taxon>
    </lineage>
</organism>
<feature type="signal peptide" evidence="1">
    <location>
        <begin position="1"/>
        <end position="21"/>
    </location>
</feature>
<feature type="chain" id="PRO_5036062285" evidence="1">
    <location>
        <begin position="22"/>
        <end position="110"/>
    </location>
</feature>
<gene>
    <name evidence="3" type="primary">CSON009201</name>
</gene>
<dbReference type="AlphaFoldDB" id="A0A336M2C0"/>
<name>A0A336M2C0_CULSO</name>
<protein>
    <submittedName>
        <fullName evidence="3">CSON009201 protein</fullName>
    </submittedName>
</protein>
<evidence type="ECO:0000256" key="1">
    <source>
        <dbReference type="SAM" id="SignalP"/>
    </source>
</evidence>
<proteinExistence type="predicted"/>
<dbReference type="VEuPathDB" id="VectorBase:CSON009201"/>
<reference evidence="2" key="1">
    <citation type="submission" date="2018-04" db="EMBL/GenBank/DDBJ databases">
        <authorList>
            <person name="Go L.Y."/>
            <person name="Mitchell J.A."/>
        </authorList>
    </citation>
    <scope>NUCLEOTIDE SEQUENCE</scope>
    <source>
        <tissue evidence="2">Whole organism</tissue>
    </source>
</reference>